<keyword evidence="2" id="KW-0479">Metal-binding</keyword>
<dbReference type="STRING" id="1670800.BSQ44_01675"/>
<name>A0A1L3SY30_9HYPH</name>
<keyword evidence="4" id="KW-0456">Lyase</keyword>
<dbReference type="Proteomes" id="UP000182840">
    <property type="component" value="Chromosome"/>
</dbReference>
<dbReference type="Pfam" id="PF04828">
    <property type="entry name" value="GFA"/>
    <property type="match status" value="1"/>
</dbReference>
<dbReference type="AlphaFoldDB" id="A0A1L3SY30"/>
<keyword evidence="7" id="KW-1185">Reference proteome</keyword>
<evidence type="ECO:0000256" key="2">
    <source>
        <dbReference type="ARBA" id="ARBA00022723"/>
    </source>
</evidence>
<dbReference type="PROSITE" id="PS51891">
    <property type="entry name" value="CENP_V_GFA"/>
    <property type="match status" value="1"/>
</dbReference>
<sequence length="127" mass="14104">MSRIARCSCGRLTVRCLGEPSRISLCHCHACQRRTGSAFGIAIFFARARVAVDGVYSTFTREAESGFLVSSHFCGACGSTVWWEPARMPDWIGIAYGAFAGTELPPPDQQVHVKQRLDWIRLDIPEK</sequence>
<dbReference type="EMBL" id="CP018171">
    <property type="protein sequence ID" value="APH74337.1"/>
    <property type="molecule type" value="Genomic_DNA"/>
</dbReference>
<protein>
    <submittedName>
        <fullName evidence="6">Aldehyde-activating protein</fullName>
    </submittedName>
</protein>
<evidence type="ECO:0000313" key="7">
    <source>
        <dbReference type="Proteomes" id="UP000182840"/>
    </source>
</evidence>
<keyword evidence="3" id="KW-0862">Zinc</keyword>
<dbReference type="PANTHER" id="PTHR33337:SF40">
    <property type="entry name" value="CENP-V_GFA DOMAIN-CONTAINING PROTEIN-RELATED"/>
    <property type="match status" value="1"/>
</dbReference>
<proteinExistence type="inferred from homology"/>
<feature type="domain" description="CENP-V/GFA" evidence="5">
    <location>
        <begin position="3"/>
        <end position="108"/>
    </location>
</feature>
<organism evidence="6 7">
    <name type="scientific">Aquibium oceanicum</name>
    <dbReference type="NCBI Taxonomy" id="1670800"/>
    <lineage>
        <taxon>Bacteria</taxon>
        <taxon>Pseudomonadati</taxon>
        <taxon>Pseudomonadota</taxon>
        <taxon>Alphaproteobacteria</taxon>
        <taxon>Hyphomicrobiales</taxon>
        <taxon>Phyllobacteriaceae</taxon>
        <taxon>Aquibium</taxon>
    </lineage>
</organism>
<dbReference type="SUPFAM" id="SSF51316">
    <property type="entry name" value="Mss4-like"/>
    <property type="match status" value="1"/>
</dbReference>
<accession>A0A1L3SY30</accession>
<evidence type="ECO:0000313" key="6">
    <source>
        <dbReference type="EMBL" id="APH74337.1"/>
    </source>
</evidence>
<dbReference type="InterPro" id="IPR011057">
    <property type="entry name" value="Mss4-like_sf"/>
</dbReference>
<gene>
    <name evidence="6" type="ORF">BSQ44_01675</name>
</gene>
<comment type="similarity">
    <text evidence="1">Belongs to the Gfa family.</text>
</comment>
<dbReference type="InterPro" id="IPR006913">
    <property type="entry name" value="CENP-V/GFA"/>
</dbReference>
<dbReference type="GO" id="GO:0016846">
    <property type="term" value="F:carbon-sulfur lyase activity"/>
    <property type="evidence" value="ECO:0007669"/>
    <property type="project" value="InterPro"/>
</dbReference>
<dbReference type="PANTHER" id="PTHR33337">
    <property type="entry name" value="GFA DOMAIN-CONTAINING PROTEIN"/>
    <property type="match status" value="1"/>
</dbReference>
<dbReference type="GO" id="GO:0046872">
    <property type="term" value="F:metal ion binding"/>
    <property type="evidence" value="ECO:0007669"/>
    <property type="project" value="UniProtKB-KW"/>
</dbReference>
<dbReference type="KEGG" id="meso:BSQ44_01675"/>
<evidence type="ECO:0000256" key="3">
    <source>
        <dbReference type="ARBA" id="ARBA00022833"/>
    </source>
</evidence>
<evidence type="ECO:0000256" key="1">
    <source>
        <dbReference type="ARBA" id="ARBA00005495"/>
    </source>
</evidence>
<dbReference type="Gene3D" id="3.90.1590.10">
    <property type="entry name" value="glutathione-dependent formaldehyde- activating enzyme (gfa)"/>
    <property type="match status" value="1"/>
</dbReference>
<evidence type="ECO:0000259" key="5">
    <source>
        <dbReference type="PROSITE" id="PS51891"/>
    </source>
</evidence>
<evidence type="ECO:0000256" key="4">
    <source>
        <dbReference type="ARBA" id="ARBA00023239"/>
    </source>
</evidence>
<reference evidence="7" key="1">
    <citation type="submission" date="2016-11" db="EMBL/GenBank/DDBJ databases">
        <title>Mesorhizobium oceanicum sp. nov., isolated from deep seawater in South China Sea.</title>
        <authorList>
            <person name="Fu G.-Y."/>
        </authorList>
    </citation>
    <scope>NUCLEOTIDE SEQUENCE [LARGE SCALE GENOMIC DNA]</scope>
    <source>
        <strain evidence="7">B7</strain>
    </source>
</reference>